<feature type="transmembrane region" description="Helical" evidence="1">
    <location>
        <begin position="38"/>
        <end position="55"/>
    </location>
</feature>
<evidence type="ECO:0000313" key="2">
    <source>
        <dbReference type="EMBL" id="MBB6478674.1"/>
    </source>
</evidence>
<keyword evidence="3" id="KW-1185">Reference proteome</keyword>
<keyword evidence="1" id="KW-1133">Transmembrane helix</keyword>
<keyword evidence="1" id="KW-0472">Membrane</keyword>
<dbReference type="Proteomes" id="UP000587760">
    <property type="component" value="Unassembled WGS sequence"/>
</dbReference>
<name>A0A841R145_9SPIO</name>
<dbReference type="EMBL" id="JACHGJ010000001">
    <property type="protein sequence ID" value="MBB6478674.1"/>
    <property type="molecule type" value="Genomic_DNA"/>
</dbReference>
<gene>
    <name evidence="2" type="ORF">HNR50_000307</name>
</gene>
<organism evidence="2 3">
    <name type="scientific">Spirochaeta isovalerica</name>
    <dbReference type="NCBI Taxonomy" id="150"/>
    <lineage>
        <taxon>Bacteria</taxon>
        <taxon>Pseudomonadati</taxon>
        <taxon>Spirochaetota</taxon>
        <taxon>Spirochaetia</taxon>
        <taxon>Spirochaetales</taxon>
        <taxon>Spirochaetaceae</taxon>
        <taxon>Spirochaeta</taxon>
    </lineage>
</organism>
<dbReference type="RefSeq" id="WP_184742729.1">
    <property type="nucleotide sequence ID" value="NZ_JACHGJ010000001.1"/>
</dbReference>
<sequence length="100" mass="10980">MENRMYRVILGSITLLTGLFALLNHSEASMAILGDLVPAVTAMAMGLIIIIYYFFSSEENAENKFVQTVKDLTDKYGNILGIAGIIIGLIHFLIPTALFL</sequence>
<protein>
    <submittedName>
        <fullName evidence="2">Putative membrane-anchored protein</fullName>
    </submittedName>
</protein>
<proteinExistence type="predicted"/>
<feature type="transmembrane region" description="Helical" evidence="1">
    <location>
        <begin position="76"/>
        <end position="94"/>
    </location>
</feature>
<accession>A0A841R145</accession>
<evidence type="ECO:0000313" key="3">
    <source>
        <dbReference type="Proteomes" id="UP000587760"/>
    </source>
</evidence>
<keyword evidence="1" id="KW-0812">Transmembrane</keyword>
<dbReference type="AlphaFoldDB" id="A0A841R145"/>
<evidence type="ECO:0000256" key="1">
    <source>
        <dbReference type="SAM" id="Phobius"/>
    </source>
</evidence>
<reference evidence="2 3" key="1">
    <citation type="submission" date="2020-08" db="EMBL/GenBank/DDBJ databases">
        <title>Genomic Encyclopedia of Type Strains, Phase IV (KMG-IV): sequencing the most valuable type-strain genomes for metagenomic binning, comparative biology and taxonomic classification.</title>
        <authorList>
            <person name="Goeker M."/>
        </authorList>
    </citation>
    <scope>NUCLEOTIDE SEQUENCE [LARGE SCALE GENOMIC DNA]</scope>
    <source>
        <strain evidence="2 3">DSM 2461</strain>
    </source>
</reference>
<comment type="caution">
    <text evidence="2">The sequence shown here is derived from an EMBL/GenBank/DDBJ whole genome shotgun (WGS) entry which is preliminary data.</text>
</comment>